<accession>A0A0D8HF24</accession>
<proteinExistence type="predicted"/>
<dbReference type="EMBL" id="JXYS01000080">
    <property type="protein sequence ID" value="KJF16523.1"/>
    <property type="molecule type" value="Genomic_DNA"/>
</dbReference>
<comment type="caution">
    <text evidence="1">The sequence shown here is derived from an EMBL/GenBank/DDBJ whole genome shotgun (WGS) entry which is preliminary data.</text>
</comment>
<organism evidence="1 2">
    <name type="scientific">Acidithrix ferrooxidans</name>
    <dbReference type="NCBI Taxonomy" id="1280514"/>
    <lineage>
        <taxon>Bacteria</taxon>
        <taxon>Bacillati</taxon>
        <taxon>Actinomycetota</taxon>
        <taxon>Acidimicrobiia</taxon>
        <taxon>Acidimicrobiales</taxon>
        <taxon>Acidimicrobiaceae</taxon>
        <taxon>Acidithrix</taxon>
    </lineage>
</organism>
<sequence>MTPPLLVFGCSSWSGVGDVKTSHELHSWLLIQEPARPDKPRAIGSEFWENFLVGGMIFLESGCMFWEGLCLKRLCIRWCHRVFEFPVQTAPLTHSF</sequence>
<dbReference type="AlphaFoldDB" id="A0A0D8HF24"/>
<dbReference type="Proteomes" id="UP000032360">
    <property type="component" value="Unassembled WGS sequence"/>
</dbReference>
<name>A0A0D8HF24_9ACTN</name>
<evidence type="ECO:0000313" key="2">
    <source>
        <dbReference type="Proteomes" id="UP000032360"/>
    </source>
</evidence>
<evidence type="ECO:0000313" key="1">
    <source>
        <dbReference type="EMBL" id="KJF16523.1"/>
    </source>
</evidence>
<keyword evidence="2" id="KW-1185">Reference proteome</keyword>
<gene>
    <name evidence="1" type="ORF">AXFE_25860</name>
</gene>
<reference evidence="1 2" key="1">
    <citation type="submission" date="2015-01" db="EMBL/GenBank/DDBJ databases">
        <title>Draft genome of the acidophilic iron oxidizer Acidithrix ferrooxidans strain Py-F3.</title>
        <authorList>
            <person name="Poehlein A."/>
            <person name="Eisen S."/>
            <person name="Schloemann M."/>
            <person name="Johnson B.D."/>
            <person name="Daniel R."/>
            <person name="Muehling M."/>
        </authorList>
    </citation>
    <scope>NUCLEOTIDE SEQUENCE [LARGE SCALE GENOMIC DNA]</scope>
    <source>
        <strain evidence="1 2">Py-F3</strain>
    </source>
</reference>
<protein>
    <submittedName>
        <fullName evidence="1">Uncharacterized protein</fullName>
    </submittedName>
</protein>